<dbReference type="PROSITE" id="PS51257">
    <property type="entry name" value="PROKAR_LIPOPROTEIN"/>
    <property type="match status" value="1"/>
</dbReference>
<dbReference type="PANTHER" id="PTHR30336:SF20">
    <property type="entry name" value="DUF218 DOMAIN-CONTAINING PROTEIN"/>
    <property type="match status" value="1"/>
</dbReference>
<dbReference type="AlphaFoldDB" id="A0A9X1PNK9"/>
<comment type="caution">
    <text evidence="2">The sequence shown here is derived from an EMBL/GenBank/DDBJ whole genome shotgun (WGS) entry which is preliminary data.</text>
</comment>
<dbReference type="Proteomes" id="UP001139000">
    <property type="component" value="Unassembled WGS sequence"/>
</dbReference>
<gene>
    <name evidence="2" type="ORF">LXM26_19435</name>
</gene>
<dbReference type="InterPro" id="IPR014729">
    <property type="entry name" value="Rossmann-like_a/b/a_fold"/>
</dbReference>
<dbReference type="EMBL" id="JAJTTC010000005">
    <property type="protein sequence ID" value="MCF0063695.1"/>
    <property type="molecule type" value="Genomic_DNA"/>
</dbReference>
<dbReference type="InterPro" id="IPR051599">
    <property type="entry name" value="Cell_Envelope_Assoc"/>
</dbReference>
<dbReference type="Gene3D" id="3.40.50.620">
    <property type="entry name" value="HUPs"/>
    <property type="match status" value="1"/>
</dbReference>
<organism evidence="2 3">
    <name type="scientific">Dyadobacter chenwenxiniae</name>
    <dbReference type="NCBI Taxonomy" id="2906456"/>
    <lineage>
        <taxon>Bacteria</taxon>
        <taxon>Pseudomonadati</taxon>
        <taxon>Bacteroidota</taxon>
        <taxon>Cytophagia</taxon>
        <taxon>Cytophagales</taxon>
        <taxon>Spirosomataceae</taxon>
        <taxon>Dyadobacter</taxon>
    </lineage>
</organism>
<protein>
    <submittedName>
        <fullName evidence="2">YdcF family protein</fullName>
    </submittedName>
</protein>
<dbReference type="InterPro" id="IPR003848">
    <property type="entry name" value="DUF218"/>
</dbReference>
<evidence type="ECO:0000313" key="2">
    <source>
        <dbReference type="EMBL" id="MCF0063695.1"/>
    </source>
</evidence>
<dbReference type="CDD" id="cd06259">
    <property type="entry name" value="YdcF-like"/>
    <property type="match status" value="1"/>
</dbReference>
<evidence type="ECO:0000313" key="3">
    <source>
        <dbReference type="Proteomes" id="UP001139000"/>
    </source>
</evidence>
<evidence type="ECO:0000259" key="1">
    <source>
        <dbReference type="Pfam" id="PF02698"/>
    </source>
</evidence>
<dbReference type="Pfam" id="PF02698">
    <property type="entry name" value="DUF218"/>
    <property type="match status" value="1"/>
</dbReference>
<reference evidence="2" key="1">
    <citation type="submission" date="2021-12" db="EMBL/GenBank/DDBJ databases">
        <title>Novel species in genus Dyadobacter.</title>
        <authorList>
            <person name="Ma C."/>
        </authorList>
    </citation>
    <scope>NUCLEOTIDE SEQUENCE</scope>
    <source>
        <strain evidence="2">LJ419</strain>
    </source>
</reference>
<dbReference type="GO" id="GO:0005886">
    <property type="term" value="C:plasma membrane"/>
    <property type="evidence" value="ECO:0007669"/>
    <property type="project" value="TreeGrafter"/>
</dbReference>
<keyword evidence="3" id="KW-1185">Reference proteome</keyword>
<accession>A0A9X1PNK9</accession>
<dbReference type="RefSeq" id="WP_234656635.1">
    <property type="nucleotide sequence ID" value="NZ_CP094997.1"/>
</dbReference>
<dbReference type="PANTHER" id="PTHR30336">
    <property type="entry name" value="INNER MEMBRANE PROTEIN, PROBABLE PERMEASE"/>
    <property type="match status" value="1"/>
</dbReference>
<name>A0A9X1PNK9_9BACT</name>
<sequence>MRILSLIFSVLITLSLSGCGKMLYRSAEKAFNKGIKESPYDAVIVPGFPHNGKNWDMVLQMRIHWAHYLYTKGYTKNIIFSGSAVATPFVESKVMASYAHALGVPLENIFTEEKAEHSTENVYYSYRLGKDLGFTKLALATDPIQTSYMRRFIKRFELPIGLLPTVIDTLKVMNLYEPKVDLKTATREGFVKLSDRENFFERFRGTMGKYIIWHEEDLKKKKHRRKFKDRIIPAPAAKNEP</sequence>
<feature type="domain" description="DUF218" evidence="1">
    <location>
        <begin position="41"/>
        <end position="171"/>
    </location>
</feature>
<proteinExistence type="predicted"/>